<sequence length="79" mass="9194">MKHKTRGWEIACFLGLLAFINALLELLSVIVYAVGKSHATGRLRHDLVRSLFRQEIAWFKDPKIPMRKLFTCYTDDSQK</sequence>
<evidence type="ECO:0000256" key="4">
    <source>
        <dbReference type="SAM" id="Phobius"/>
    </source>
</evidence>
<accession>A0ABD2PMV9</accession>
<keyword evidence="2 4" id="KW-1133">Transmembrane helix</keyword>
<evidence type="ECO:0000256" key="1">
    <source>
        <dbReference type="ARBA" id="ARBA00022692"/>
    </source>
</evidence>
<evidence type="ECO:0000256" key="3">
    <source>
        <dbReference type="ARBA" id="ARBA00023136"/>
    </source>
</evidence>
<comment type="caution">
    <text evidence="5">The sequence shown here is derived from an EMBL/GenBank/DDBJ whole genome shotgun (WGS) entry which is preliminary data.</text>
</comment>
<keyword evidence="1 4" id="KW-0812">Transmembrane</keyword>
<proteinExistence type="predicted"/>
<evidence type="ECO:0000256" key="2">
    <source>
        <dbReference type="ARBA" id="ARBA00022989"/>
    </source>
</evidence>
<protein>
    <recommendedName>
        <fullName evidence="7">ABC transmembrane type-1 domain-containing protein</fullName>
    </recommendedName>
</protein>
<dbReference type="EMBL" id="JBJKFK010008485">
    <property type="protein sequence ID" value="KAL3307056.1"/>
    <property type="molecule type" value="Genomic_DNA"/>
</dbReference>
<feature type="transmembrane region" description="Helical" evidence="4">
    <location>
        <begin position="12"/>
        <end position="34"/>
    </location>
</feature>
<evidence type="ECO:0000313" key="6">
    <source>
        <dbReference type="Proteomes" id="UP001626550"/>
    </source>
</evidence>
<dbReference type="SUPFAM" id="SSF90123">
    <property type="entry name" value="ABC transporter transmembrane region"/>
    <property type="match status" value="1"/>
</dbReference>
<evidence type="ECO:0000313" key="5">
    <source>
        <dbReference type="EMBL" id="KAL3307056.1"/>
    </source>
</evidence>
<dbReference type="InterPro" id="IPR036640">
    <property type="entry name" value="ABC1_TM_sf"/>
</dbReference>
<reference evidence="5 6" key="1">
    <citation type="submission" date="2024-11" db="EMBL/GenBank/DDBJ databases">
        <title>Adaptive evolution of stress response genes in parasites aligns with host niche diversity.</title>
        <authorList>
            <person name="Hahn C."/>
            <person name="Resl P."/>
        </authorList>
    </citation>
    <scope>NUCLEOTIDE SEQUENCE [LARGE SCALE GENOMIC DNA]</scope>
    <source>
        <strain evidence="5">EGGRZ-B1_66</strain>
        <tissue evidence="5">Body</tissue>
    </source>
</reference>
<dbReference type="AlphaFoldDB" id="A0ABD2PMV9"/>
<dbReference type="Proteomes" id="UP001626550">
    <property type="component" value="Unassembled WGS sequence"/>
</dbReference>
<keyword evidence="6" id="KW-1185">Reference proteome</keyword>
<keyword evidence="3 4" id="KW-0472">Membrane</keyword>
<evidence type="ECO:0008006" key="7">
    <source>
        <dbReference type="Google" id="ProtNLM"/>
    </source>
</evidence>
<name>A0ABD2PMV9_9PLAT</name>
<gene>
    <name evidence="5" type="ORF">Ciccas_014439</name>
</gene>
<feature type="non-terminal residue" evidence="5">
    <location>
        <position position="79"/>
    </location>
</feature>
<dbReference type="Gene3D" id="1.20.1560.10">
    <property type="entry name" value="ABC transporter type 1, transmembrane domain"/>
    <property type="match status" value="1"/>
</dbReference>
<organism evidence="5 6">
    <name type="scientific">Cichlidogyrus casuarinus</name>
    <dbReference type="NCBI Taxonomy" id="1844966"/>
    <lineage>
        <taxon>Eukaryota</taxon>
        <taxon>Metazoa</taxon>
        <taxon>Spiralia</taxon>
        <taxon>Lophotrochozoa</taxon>
        <taxon>Platyhelminthes</taxon>
        <taxon>Monogenea</taxon>
        <taxon>Monopisthocotylea</taxon>
        <taxon>Dactylogyridea</taxon>
        <taxon>Ancyrocephalidae</taxon>
        <taxon>Cichlidogyrus</taxon>
    </lineage>
</organism>